<keyword evidence="2" id="KW-1185">Reference proteome</keyword>
<name>A0A3P7NS46_DIBLA</name>
<dbReference type="OrthoDB" id="10460380at2759"/>
<organism evidence="1 2">
    <name type="scientific">Dibothriocephalus latus</name>
    <name type="common">Fish tapeworm</name>
    <name type="synonym">Diphyllobothrium latum</name>
    <dbReference type="NCBI Taxonomy" id="60516"/>
    <lineage>
        <taxon>Eukaryota</taxon>
        <taxon>Metazoa</taxon>
        <taxon>Spiralia</taxon>
        <taxon>Lophotrochozoa</taxon>
        <taxon>Platyhelminthes</taxon>
        <taxon>Cestoda</taxon>
        <taxon>Eucestoda</taxon>
        <taxon>Diphyllobothriidea</taxon>
        <taxon>Diphyllobothriidae</taxon>
        <taxon>Dibothriocephalus</taxon>
    </lineage>
</organism>
<protein>
    <submittedName>
        <fullName evidence="1">Uncharacterized protein</fullName>
    </submittedName>
</protein>
<dbReference type="AlphaFoldDB" id="A0A3P7NS46"/>
<reference evidence="1 2" key="1">
    <citation type="submission" date="2018-11" db="EMBL/GenBank/DDBJ databases">
        <authorList>
            <consortium name="Pathogen Informatics"/>
        </authorList>
    </citation>
    <scope>NUCLEOTIDE SEQUENCE [LARGE SCALE GENOMIC DNA]</scope>
</reference>
<evidence type="ECO:0000313" key="2">
    <source>
        <dbReference type="Proteomes" id="UP000281553"/>
    </source>
</evidence>
<evidence type="ECO:0000313" key="1">
    <source>
        <dbReference type="EMBL" id="VDN33181.1"/>
    </source>
</evidence>
<dbReference type="Proteomes" id="UP000281553">
    <property type="component" value="Unassembled WGS sequence"/>
</dbReference>
<proteinExistence type="predicted"/>
<sequence>MFNSALARKRMYYRQLLLSRLEVLQGILHEKKLRNLPISSREARCVARLTDLRDAEDSVLSKATDRFQQLMNAVHQKDDALVRGMELYPG</sequence>
<dbReference type="EMBL" id="UYRU01083372">
    <property type="protein sequence ID" value="VDN33181.1"/>
    <property type="molecule type" value="Genomic_DNA"/>
</dbReference>
<accession>A0A3P7NS46</accession>
<gene>
    <name evidence="1" type="ORF">DILT_LOCUS16168</name>
</gene>